<reference evidence="1" key="1">
    <citation type="submission" date="2021-02" db="EMBL/GenBank/DDBJ databases">
        <authorList>
            <person name="Nowell W R."/>
        </authorList>
    </citation>
    <scope>NUCLEOTIDE SEQUENCE</scope>
</reference>
<evidence type="ECO:0000313" key="2">
    <source>
        <dbReference type="Proteomes" id="UP000663874"/>
    </source>
</evidence>
<feature type="non-terminal residue" evidence="1">
    <location>
        <position position="63"/>
    </location>
</feature>
<accession>A0A820MGW1</accession>
<dbReference type="AlphaFoldDB" id="A0A820MGW1"/>
<sequence length="63" mass="7264">MRLLQNATVIKVGDDATPTIYKLEYNEKIINRNFRLRKCSVGEAILYNGRYPSEKIIMMVGTI</sequence>
<gene>
    <name evidence="1" type="ORF">FNK824_LOCUS43123</name>
</gene>
<comment type="caution">
    <text evidence="1">The sequence shown here is derived from an EMBL/GenBank/DDBJ whole genome shotgun (WGS) entry which is preliminary data.</text>
</comment>
<name>A0A820MGW1_9BILA</name>
<dbReference type="Proteomes" id="UP000663874">
    <property type="component" value="Unassembled WGS sequence"/>
</dbReference>
<evidence type="ECO:0000313" key="1">
    <source>
        <dbReference type="EMBL" id="CAF4374942.1"/>
    </source>
</evidence>
<dbReference type="EMBL" id="CAJOBE010056969">
    <property type="protein sequence ID" value="CAF4374942.1"/>
    <property type="molecule type" value="Genomic_DNA"/>
</dbReference>
<organism evidence="1 2">
    <name type="scientific">Rotaria sordida</name>
    <dbReference type="NCBI Taxonomy" id="392033"/>
    <lineage>
        <taxon>Eukaryota</taxon>
        <taxon>Metazoa</taxon>
        <taxon>Spiralia</taxon>
        <taxon>Gnathifera</taxon>
        <taxon>Rotifera</taxon>
        <taxon>Eurotatoria</taxon>
        <taxon>Bdelloidea</taxon>
        <taxon>Philodinida</taxon>
        <taxon>Philodinidae</taxon>
        <taxon>Rotaria</taxon>
    </lineage>
</organism>
<proteinExistence type="predicted"/>
<protein>
    <submittedName>
        <fullName evidence="1">Uncharacterized protein</fullName>
    </submittedName>
</protein>